<dbReference type="InterPro" id="IPR013563">
    <property type="entry name" value="Oligopep_ABC_C"/>
</dbReference>
<evidence type="ECO:0000256" key="4">
    <source>
        <dbReference type="ARBA" id="ARBA00022475"/>
    </source>
</evidence>
<dbReference type="NCBIfam" id="TIGR01727">
    <property type="entry name" value="oligo_HPY"/>
    <property type="match status" value="1"/>
</dbReference>
<dbReference type="PANTHER" id="PTHR43297">
    <property type="entry name" value="OLIGOPEPTIDE TRANSPORT ATP-BINDING PROTEIN APPD"/>
    <property type="match status" value="1"/>
</dbReference>
<comment type="similarity">
    <text evidence="2">Belongs to the ABC transporter superfamily.</text>
</comment>
<dbReference type="InterPro" id="IPR003593">
    <property type="entry name" value="AAA+_ATPase"/>
</dbReference>
<dbReference type="RefSeq" id="WP_127829421.1">
    <property type="nucleotide sequence ID" value="NZ_RZYA01000008.1"/>
</dbReference>
<keyword evidence="3" id="KW-0813">Transport</keyword>
<organism evidence="10 11">
    <name type="scientific">Streptomyces antnestii</name>
    <dbReference type="NCBI Taxonomy" id="2494256"/>
    <lineage>
        <taxon>Bacteria</taxon>
        <taxon>Bacillati</taxon>
        <taxon>Actinomycetota</taxon>
        <taxon>Actinomycetes</taxon>
        <taxon>Kitasatosporales</taxon>
        <taxon>Streptomycetaceae</taxon>
        <taxon>Streptomyces</taxon>
    </lineage>
</organism>
<dbReference type="InterPro" id="IPR017871">
    <property type="entry name" value="ABC_transporter-like_CS"/>
</dbReference>
<keyword evidence="6 10" id="KW-0067">ATP-binding</keyword>
<gene>
    <name evidence="10" type="ORF">EOT10_18990</name>
</gene>
<sequence length="352" mass="37518">MHLRPRTSASTGKEPDPATGAHLSISDLRVEFADHAPAGGTPPVDGLDLTVRSGRIVALVGESGSGKSLTAHAVTGLLPAGAHITAGRITLDDEDLAGCSAGRMNHIRGNQVAMLFQQPKASLDPTATVRSQVVEPLWLRHGLSRRQARARAEELLHDVGIADPDRVADSYAHQLSGGMAQRVMIASALAGDPGLLIADEPTTALDVTVQAQILALLRRKQRERGLSVLLITHDLGIVASLADRVAVMYAGHIVEESTTQELFTDPQHPYTRALLRASLLRSEDGRLFAIEGSTAQSRGLDHGCRFRPRCPVAEELGISHACEDTEPTLHTCGADHSSRCWASPSPDRMVSA</sequence>
<protein>
    <submittedName>
        <fullName evidence="10">ABC transporter ATP-binding protein</fullName>
    </submittedName>
</protein>
<evidence type="ECO:0000256" key="2">
    <source>
        <dbReference type="ARBA" id="ARBA00005417"/>
    </source>
</evidence>
<dbReference type="OrthoDB" id="5357528at2"/>
<evidence type="ECO:0000259" key="9">
    <source>
        <dbReference type="PROSITE" id="PS50893"/>
    </source>
</evidence>
<evidence type="ECO:0000256" key="5">
    <source>
        <dbReference type="ARBA" id="ARBA00022741"/>
    </source>
</evidence>
<dbReference type="AlphaFoldDB" id="A0A3S2XU79"/>
<evidence type="ECO:0000313" key="10">
    <source>
        <dbReference type="EMBL" id="RVU23137.1"/>
    </source>
</evidence>
<name>A0A3S2XU79_9ACTN</name>
<keyword evidence="11" id="KW-1185">Reference proteome</keyword>
<feature type="domain" description="ABC transporter" evidence="9">
    <location>
        <begin position="23"/>
        <end position="275"/>
    </location>
</feature>
<comment type="subcellular location">
    <subcellularLocation>
        <location evidence="1">Cell membrane</location>
        <topology evidence="1">Peripheral membrane protein</topology>
    </subcellularLocation>
</comment>
<keyword evidence="5" id="KW-0547">Nucleotide-binding</keyword>
<evidence type="ECO:0000256" key="7">
    <source>
        <dbReference type="ARBA" id="ARBA00023136"/>
    </source>
</evidence>
<evidence type="ECO:0000256" key="6">
    <source>
        <dbReference type="ARBA" id="ARBA00022840"/>
    </source>
</evidence>
<dbReference type="GO" id="GO:0005886">
    <property type="term" value="C:plasma membrane"/>
    <property type="evidence" value="ECO:0007669"/>
    <property type="project" value="UniProtKB-SubCell"/>
</dbReference>
<keyword evidence="7" id="KW-0472">Membrane</keyword>
<dbReference type="SUPFAM" id="SSF52540">
    <property type="entry name" value="P-loop containing nucleoside triphosphate hydrolases"/>
    <property type="match status" value="1"/>
</dbReference>
<keyword evidence="4" id="KW-1003">Cell membrane</keyword>
<evidence type="ECO:0000256" key="3">
    <source>
        <dbReference type="ARBA" id="ARBA00022448"/>
    </source>
</evidence>
<dbReference type="PROSITE" id="PS50893">
    <property type="entry name" value="ABC_TRANSPORTER_2"/>
    <property type="match status" value="1"/>
</dbReference>
<accession>A0A3S2XU79</accession>
<dbReference type="Gene3D" id="3.40.50.300">
    <property type="entry name" value="P-loop containing nucleotide triphosphate hydrolases"/>
    <property type="match status" value="1"/>
</dbReference>
<dbReference type="InterPro" id="IPR003439">
    <property type="entry name" value="ABC_transporter-like_ATP-bd"/>
</dbReference>
<dbReference type="InterPro" id="IPR050388">
    <property type="entry name" value="ABC_Ni/Peptide_Import"/>
</dbReference>
<dbReference type="GO" id="GO:0015833">
    <property type="term" value="P:peptide transport"/>
    <property type="evidence" value="ECO:0007669"/>
    <property type="project" value="InterPro"/>
</dbReference>
<dbReference type="EMBL" id="RZYA01000008">
    <property type="protein sequence ID" value="RVU23137.1"/>
    <property type="molecule type" value="Genomic_DNA"/>
</dbReference>
<feature type="region of interest" description="Disordered" evidence="8">
    <location>
        <begin position="1"/>
        <end position="21"/>
    </location>
</feature>
<dbReference type="InterPro" id="IPR027417">
    <property type="entry name" value="P-loop_NTPase"/>
</dbReference>
<dbReference type="Pfam" id="PF00005">
    <property type="entry name" value="ABC_tran"/>
    <property type="match status" value="1"/>
</dbReference>
<proteinExistence type="inferred from homology"/>
<dbReference type="SMART" id="SM00382">
    <property type="entry name" value="AAA"/>
    <property type="match status" value="1"/>
</dbReference>
<dbReference type="CDD" id="cd03257">
    <property type="entry name" value="ABC_NikE_OppD_transporters"/>
    <property type="match status" value="1"/>
</dbReference>
<comment type="caution">
    <text evidence="10">The sequence shown here is derived from an EMBL/GenBank/DDBJ whole genome shotgun (WGS) entry which is preliminary data.</text>
</comment>
<dbReference type="GO" id="GO:0016887">
    <property type="term" value="F:ATP hydrolysis activity"/>
    <property type="evidence" value="ECO:0007669"/>
    <property type="project" value="InterPro"/>
</dbReference>
<evidence type="ECO:0000313" key="11">
    <source>
        <dbReference type="Proteomes" id="UP000283128"/>
    </source>
</evidence>
<dbReference type="PANTHER" id="PTHR43297:SF2">
    <property type="entry name" value="DIPEPTIDE TRANSPORT ATP-BINDING PROTEIN DPPD"/>
    <property type="match status" value="1"/>
</dbReference>
<evidence type="ECO:0000256" key="1">
    <source>
        <dbReference type="ARBA" id="ARBA00004202"/>
    </source>
</evidence>
<dbReference type="GO" id="GO:0005524">
    <property type="term" value="F:ATP binding"/>
    <property type="evidence" value="ECO:0007669"/>
    <property type="project" value="UniProtKB-KW"/>
</dbReference>
<evidence type="ECO:0000256" key="8">
    <source>
        <dbReference type="SAM" id="MobiDB-lite"/>
    </source>
</evidence>
<reference evidence="10 11" key="1">
    <citation type="submission" date="2019-01" db="EMBL/GenBank/DDBJ databases">
        <title>Genome sequences of Streptomyces and Rhizobium isolates collected from root and soil.</title>
        <authorList>
            <person name="Chhettri S."/>
            <person name="Sevigny J.L."/>
            <person name="Sen A."/>
            <person name="Ennis N."/>
            <person name="Tisa L."/>
        </authorList>
    </citation>
    <scope>NUCLEOTIDE SEQUENCE [LARGE SCALE GENOMIC DNA]</scope>
    <source>
        <strain evidence="10 11">San01</strain>
    </source>
</reference>
<dbReference type="FunFam" id="3.40.50.300:FF:000016">
    <property type="entry name" value="Oligopeptide ABC transporter ATP-binding component"/>
    <property type="match status" value="1"/>
</dbReference>
<dbReference type="Proteomes" id="UP000283128">
    <property type="component" value="Unassembled WGS sequence"/>
</dbReference>
<dbReference type="PROSITE" id="PS00211">
    <property type="entry name" value="ABC_TRANSPORTER_1"/>
    <property type="match status" value="1"/>
</dbReference>
<dbReference type="Pfam" id="PF08352">
    <property type="entry name" value="oligo_HPY"/>
    <property type="match status" value="1"/>
</dbReference>